<proteinExistence type="predicted"/>
<keyword evidence="2" id="KW-1185">Reference proteome</keyword>
<organism evidence="1 2">
    <name type="scientific">Mucilaginibacter frigoritolerans</name>
    <dbReference type="NCBI Taxonomy" id="652788"/>
    <lineage>
        <taxon>Bacteria</taxon>
        <taxon>Pseudomonadati</taxon>
        <taxon>Bacteroidota</taxon>
        <taxon>Sphingobacteriia</taxon>
        <taxon>Sphingobacteriales</taxon>
        <taxon>Sphingobacteriaceae</taxon>
        <taxon>Mucilaginibacter</taxon>
    </lineage>
</organism>
<dbReference type="AlphaFoldDB" id="A0A562TTC0"/>
<dbReference type="EMBL" id="VLLI01000012">
    <property type="protein sequence ID" value="TWI96812.1"/>
    <property type="molecule type" value="Genomic_DNA"/>
</dbReference>
<sequence>MPMLTLTVQNAAILKKAQNKIYNQKCLTSKERDVLGNFLTSLPSCETLLNEKFPLSEEFEIKIFDIEAIWPQLQKWIALFKNLPKNGNTHYPNAGWIDAEEDKDFWRRNVIIKVAFVPSFQYSKKDEDENKIIGLNLKTDGTAQFEFWMIEDAENFPDLYNFNGSWKEAYLLTVKTLQQGWPQTKFPKEFEQFLKK</sequence>
<gene>
    <name evidence="1" type="ORF">JN11_03925</name>
</gene>
<comment type="caution">
    <text evidence="1">The sequence shown here is derived from an EMBL/GenBank/DDBJ whole genome shotgun (WGS) entry which is preliminary data.</text>
</comment>
<accession>A0A562TTC0</accession>
<reference evidence="1 2" key="1">
    <citation type="submission" date="2019-07" db="EMBL/GenBank/DDBJ databases">
        <title>Genomic Encyclopedia of Archaeal and Bacterial Type Strains, Phase II (KMG-II): from individual species to whole genera.</title>
        <authorList>
            <person name="Goeker M."/>
        </authorList>
    </citation>
    <scope>NUCLEOTIDE SEQUENCE [LARGE SCALE GENOMIC DNA]</scope>
    <source>
        <strain evidence="1 2">ATCC BAA-1854</strain>
    </source>
</reference>
<evidence type="ECO:0000313" key="1">
    <source>
        <dbReference type="EMBL" id="TWI96812.1"/>
    </source>
</evidence>
<dbReference type="Proteomes" id="UP000317010">
    <property type="component" value="Unassembled WGS sequence"/>
</dbReference>
<protein>
    <submittedName>
        <fullName evidence="1">Uncharacterized protein</fullName>
    </submittedName>
</protein>
<evidence type="ECO:0000313" key="2">
    <source>
        <dbReference type="Proteomes" id="UP000317010"/>
    </source>
</evidence>
<name>A0A562TTC0_9SPHI</name>